<dbReference type="HOGENOM" id="CLU_126401_0_0_6"/>
<feature type="region of interest" description="Disordered" evidence="1">
    <location>
        <begin position="163"/>
        <end position="187"/>
    </location>
</feature>
<dbReference type="Gene3D" id="1.20.120.1490">
    <property type="match status" value="1"/>
</dbReference>
<dbReference type="Proteomes" id="UP000006062">
    <property type="component" value="Chromosome"/>
</dbReference>
<dbReference type="GO" id="GO:0042597">
    <property type="term" value="C:periplasmic space"/>
    <property type="evidence" value="ECO:0007669"/>
    <property type="project" value="InterPro"/>
</dbReference>
<dbReference type="STRING" id="765911.Thivi_0513"/>
<evidence type="ECO:0000313" key="3">
    <source>
        <dbReference type="Proteomes" id="UP000006062"/>
    </source>
</evidence>
<dbReference type="AlphaFoldDB" id="I3Y6F6"/>
<reference evidence="2 3" key="1">
    <citation type="submission" date="2012-06" db="EMBL/GenBank/DDBJ databases">
        <title>Complete sequence of Thiocystis violascens DSM 198.</title>
        <authorList>
            <consortium name="US DOE Joint Genome Institute"/>
            <person name="Lucas S."/>
            <person name="Han J."/>
            <person name="Lapidus A."/>
            <person name="Cheng J.-F."/>
            <person name="Goodwin L."/>
            <person name="Pitluck S."/>
            <person name="Peters L."/>
            <person name="Ovchinnikova G."/>
            <person name="Teshima H."/>
            <person name="Detter J.C."/>
            <person name="Han C."/>
            <person name="Tapia R."/>
            <person name="Land M."/>
            <person name="Hauser L."/>
            <person name="Kyrpides N."/>
            <person name="Ivanova N."/>
            <person name="Pagani I."/>
            <person name="Vogl K."/>
            <person name="Liu Z."/>
            <person name="Frigaard N.-U."/>
            <person name="Bryant D."/>
            <person name="Woyke T."/>
        </authorList>
    </citation>
    <scope>NUCLEOTIDE SEQUENCE [LARGE SCALE GENOMIC DNA]</scope>
    <source>
        <strain evidence="3">ATCC 17096 / DSM 198 / 6111</strain>
    </source>
</reference>
<name>I3Y6F6_THIV6</name>
<accession>I3Y6F6</accession>
<proteinExistence type="predicted"/>
<sequence length="187" mass="21406">MKDSRIRTGLTGIAAATGLLIGASFIDPAQARPHEGWGLDPAQSIETRIERMTGQLGLTETQQAEIRTILEAERAQRDLQRQALREQIDAVLTDEQKATRDAAMRTRLDRRLERMTERLDLTDEQVASIQAIFDEQRTNPDLNRSDVRERISAILTDEQRAAINDRSERHFGSDRRDFREPADRDRL</sequence>
<dbReference type="OrthoDB" id="5772504at2"/>
<evidence type="ECO:0000256" key="1">
    <source>
        <dbReference type="SAM" id="MobiDB-lite"/>
    </source>
</evidence>
<dbReference type="eggNOG" id="ENOG5032XXW">
    <property type="taxonomic scope" value="Bacteria"/>
</dbReference>
<gene>
    <name evidence="2" type="ordered locus">Thivi_0513</name>
</gene>
<organism evidence="2 3">
    <name type="scientific">Thiocystis violascens (strain ATCC 17096 / DSM 198 / 6111)</name>
    <name type="common">Chromatium violascens</name>
    <dbReference type="NCBI Taxonomy" id="765911"/>
    <lineage>
        <taxon>Bacteria</taxon>
        <taxon>Pseudomonadati</taxon>
        <taxon>Pseudomonadota</taxon>
        <taxon>Gammaproteobacteria</taxon>
        <taxon>Chromatiales</taxon>
        <taxon>Chromatiaceae</taxon>
        <taxon>Thiocystis</taxon>
    </lineage>
</organism>
<dbReference type="KEGG" id="tvi:Thivi_0513"/>
<evidence type="ECO:0000313" key="2">
    <source>
        <dbReference type="EMBL" id="AFL72574.1"/>
    </source>
</evidence>
<dbReference type="EMBL" id="CP003154">
    <property type="protein sequence ID" value="AFL72574.1"/>
    <property type="molecule type" value="Genomic_DNA"/>
</dbReference>
<protein>
    <submittedName>
        <fullName evidence="2">P pilus assembly/Cpx signaling pathway, periplasmic inhibitor/zinc-resistance associated protein</fullName>
    </submittedName>
</protein>
<keyword evidence="3" id="KW-1185">Reference proteome</keyword>
<dbReference type="RefSeq" id="WP_014777072.1">
    <property type="nucleotide sequence ID" value="NC_018012.1"/>
</dbReference>